<dbReference type="SUPFAM" id="SSF57180">
    <property type="entry name" value="Cellulose-binding domain"/>
    <property type="match status" value="1"/>
</dbReference>
<dbReference type="PROSITE" id="PS51164">
    <property type="entry name" value="CBM1_2"/>
    <property type="match status" value="1"/>
</dbReference>
<dbReference type="InterPro" id="IPR041524">
    <property type="entry name" value="GH131_N"/>
</dbReference>
<gene>
    <name evidence="5" type="ORF">PVAG01_03867</name>
</gene>
<dbReference type="Proteomes" id="UP001629113">
    <property type="component" value="Unassembled WGS sequence"/>
</dbReference>
<feature type="domain" description="CBM1" evidence="4">
    <location>
        <begin position="473"/>
        <end position="509"/>
    </location>
</feature>
<keyword evidence="1 3" id="KW-0732">Signal</keyword>
<evidence type="ECO:0000256" key="3">
    <source>
        <dbReference type="SAM" id="SignalP"/>
    </source>
</evidence>
<name>A0ABR4PMM3_9HELO</name>
<keyword evidence="6" id="KW-1185">Reference proteome</keyword>
<dbReference type="InterPro" id="IPR000254">
    <property type="entry name" value="CBD"/>
</dbReference>
<proteinExistence type="predicted"/>
<dbReference type="PROSITE" id="PS00562">
    <property type="entry name" value="CBM1_1"/>
    <property type="match status" value="1"/>
</dbReference>
<evidence type="ECO:0000313" key="6">
    <source>
        <dbReference type="Proteomes" id="UP001629113"/>
    </source>
</evidence>
<organism evidence="5 6">
    <name type="scientific">Phlyctema vagabunda</name>
    <dbReference type="NCBI Taxonomy" id="108571"/>
    <lineage>
        <taxon>Eukaryota</taxon>
        <taxon>Fungi</taxon>
        <taxon>Dikarya</taxon>
        <taxon>Ascomycota</taxon>
        <taxon>Pezizomycotina</taxon>
        <taxon>Leotiomycetes</taxon>
        <taxon>Helotiales</taxon>
        <taxon>Dermateaceae</taxon>
        <taxon>Phlyctema</taxon>
    </lineage>
</organism>
<dbReference type="SMART" id="SM00236">
    <property type="entry name" value="fCBD"/>
    <property type="match status" value="1"/>
</dbReference>
<reference evidence="5 6" key="1">
    <citation type="submission" date="2024-06" db="EMBL/GenBank/DDBJ databases">
        <title>Complete genome of Phlyctema vagabunda strain 19-DSS-EL-015.</title>
        <authorList>
            <person name="Fiorenzani C."/>
        </authorList>
    </citation>
    <scope>NUCLEOTIDE SEQUENCE [LARGE SCALE GENOMIC DNA]</scope>
    <source>
        <strain evidence="5 6">19-DSS-EL-015</strain>
    </source>
</reference>
<dbReference type="Pfam" id="PF18271">
    <property type="entry name" value="GH131_N"/>
    <property type="match status" value="1"/>
</dbReference>
<accession>A0ABR4PMM3</accession>
<dbReference type="EMBL" id="JBFCZG010000003">
    <property type="protein sequence ID" value="KAL3424586.1"/>
    <property type="molecule type" value="Genomic_DNA"/>
</dbReference>
<dbReference type="Pfam" id="PF00734">
    <property type="entry name" value="CBM_1"/>
    <property type="match status" value="1"/>
</dbReference>
<comment type="caution">
    <text evidence="5">The sequence shown here is derived from an EMBL/GenBank/DDBJ whole genome shotgun (WGS) entry which is preliminary data.</text>
</comment>
<evidence type="ECO:0000259" key="4">
    <source>
        <dbReference type="PROSITE" id="PS51164"/>
    </source>
</evidence>
<feature type="chain" id="PRO_5045952420" description="CBM1 domain-containing protein" evidence="3">
    <location>
        <begin position="21"/>
        <end position="509"/>
    </location>
</feature>
<evidence type="ECO:0000313" key="5">
    <source>
        <dbReference type="EMBL" id="KAL3424586.1"/>
    </source>
</evidence>
<dbReference type="PANTHER" id="PTHR34612:SF6">
    <property type="entry name" value="GLYCOSIDE HYDROLASE 131 CATALYTIC N-TERMINAL DOMAIN-CONTAINING PROTEIN"/>
    <property type="match status" value="1"/>
</dbReference>
<sequence length="509" mass="52057">MYFSSTILATVAALAGSATSAILWDGRFNDLSTSTDLNNWSWANQVGPYQYYIHGSGAVTEYVNLASTYKNPADTGSKQGAKISLTSTAYWNGQTMRRTELIPQTSAAIASGTVWYHFSIKRSDVNPPSTFREHQIAFFESHFTELKYGGSGGSNTLRWCVSGADKWTTPWTADVWHNVAYEINFAAGSVAFWHSTGSDPLTLTVPAVSVSASSNGADWHVGVLELPVSGQADANEDYYFSGVYIESGSLTKTVAGPGGVVSSSSATGPVVSTTGETSSSSSVSLVSPSSSVATVESVSSIRTSSVAAAQPTTTAAGVSSSISSVISSEVSTLSSSISAIPTTIRNQASSSVCSKKPVSTSTQDTTAAAVTQPALTSSSVATVAAVSKTKSVCSKRPSSSSSSSSSFLSVPTTFATQIAVLNTSSLVSNVPASSGSATQSVCSKKTSAVPTTLSTATTPATSAPATTAPSTGGTLAKWSQCGGQGWSGSGTCVAGTTCTAQNSYYSQCL</sequence>
<feature type="region of interest" description="Disordered" evidence="2">
    <location>
        <begin position="260"/>
        <end position="285"/>
    </location>
</feature>
<evidence type="ECO:0000256" key="1">
    <source>
        <dbReference type="ARBA" id="ARBA00022729"/>
    </source>
</evidence>
<feature type="signal peptide" evidence="3">
    <location>
        <begin position="1"/>
        <end position="20"/>
    </location>
</feature>
<evidence type="ECO:0000256" key="2">
    <source>
        <dbReference type="SAM" id="MobiDB-lite"/>
    </source>
</evidence>
<feature type="region of interest" description="Disordered" evidence="2">
    <location>
        <begin position="453"/>
        <end position="472"/>
    </location>
</feature>
<dbReference type="PANTHER" id="PTHR34612">
    <property type="entry name" value="GH131_N DOMAIN-CONTAINING PROTEIN"/>
    <property type="match status" value="1"/>
</dbReference>
<dbReference type="Gene3D" id="2.60.120.1160">
    <property type="match status" value="1"/>
</dbReference>
<protein>
    <recommendedName>
        <fullName evidence="4">CBM1 domain-containing protein</fullName>
    </recommendedName>
</protein>
<dbReference type="InterPro" id="IPR035971">
    <property type="entry name" value="CBD_sf"/>
</dbReference>